<dbReference type="InterPro" id="IPR052976">
    <property type="entry name" value="Scoloptoxin-like"/>
</dbReference>
<evidence type="ECO:0000259" key="3">
    <source>
        <dbReference type="PROSITE" id="PS50940"/>
    </source>
</evidence>
<feature type="region of interest" description="Disordered" evidence="1">
    <location>
        <begin position="683"/>
        <end position="704"/>
    </location>
</feature>
<dbReference type="PROSITE" id="PS50940">
    <property type="entry name" value="CHIT_BIND_II"/>
    <property type="match status" value="1"/>
</dbReference>
<evidence type="ECO:0000313" key="4">
    <source>
        <dbReference type="Proteomes" id="UP000694924"/>
    </source>
</evidence>
<proteinExistence type="predicted"/>
<feature type="compositionally biased region" description="Basic and acidic residues" evidence="1">
    <location>
        <begin position="455"/>
        <end position="465"/>
    </location>
</feature>
<organism evidence="4 5">
    <name type="scientific">Polistes dominula</name>
    <name type="common">European paper wasp</name>
    <name type="synonym">Vespa dominula</name>
    <dbReference type="NCBI Taxonomy" id="743375"/>
    <lineage>
        <taxon>Eukaryota</taxon>
        <taxon>Metazoa</taxon>
        <taxon>Ecdysozoa</taxon>
        <taxon>Arthropoda</taxon>
        <taxon>Hexapoda</taxon>
        <taxon>Insecta</taxon>
        <taxon>Pterygota</taxon>
        <taxon>Neoptera</taxon>
        <taxon>Endopterygota</taxon>
        <taxon>Hymenoptera</taxon>
        <taxon>Apocrita</taxon>
        <taxon>Aculeata</taxon>
        <taxon>Vespoidea</taxon>
        <taxon>Vespidae</taxon>
        <taxon>Polistinae</taxon>
        <taxon>Polistini</taxon>
        <taxon>Polistes</taxon>
    </lineage>
</organism>
<dbReference type="Gene3D" id="2.170.140.10">
    <property type="entry name" value="Chitin binding domain"/>
    <property type="match status" value="1"/>
</dbReference>
<reference evidence="5 6" key="1">
    <citation type="submission" date="2025-05" db="UniProtKB">
        <authorList>
            <consortium name="RefSeq"/>
        </authorList>
    </citation>
    <scope>IDENTIFICATION</scope>
    <source>
        <tissue evidence="5 6">Whole body</tissue>
    </source>
</reference>
<keyword evidence="2" id="KW-0732">Signal</keyword>
<dbReference type="SUPFAM" id="SSF57625">
    <property type="entry name" value="Invertebrate chitin-binding proteins"/>
    <property type="match status" value="1"/>
</dbReference>
<dbReference type="Pfam" id="PF01607">
    <property type="entry name" value="CBM_14"/>
    <property type="match status" value="1"/>
</dbReference>
<dbReference type="Proteomes" id="UP000694924">
    <property type="component" value="Unplaced"/>
</dbReference>
<feature type="domain" description="Chitin-binding type-2" evidence="3">
    <location>
        <begin position="98"/>
        <end position="155"/>
    </location>
</feature>
<accession>A0ABM1HXH7</accession>
<dbReference type="RefSeq" id="XP_015172666.1">
    <property type="nucleotide sequence ID" value="XM_015317180.1"/>
</dbReference>
<evidence type="ECO:0000313" key="6">
    <source>
        <dbReference type="RefSeq" id="XP_015172666.1"/>
    </source>
</evidence>
<feature type="compositionally biased region" description="Basic and acidic residues" evidence="1">
    <location>
        <begin position="1089"/>
        <end position="1098"/>
    </location>
</feature>
<feature type="signal peptide" evidence="2">
    <location>
        <begin position="1"/>
        <end position="16"/>
    </location>
</feature>
<evidence type="ECO:0000256" key="1">
    <source>
        <dbReference type="SAM" id="MobiDB-lite"/>
    </source>
</evidence>
<evidence type="ECO:0000256" key="2">
    <source>
        <dbReference type="SAM" id="SignalP"/>
    </source>
</evidence>
<dbReference type="InterPro" id="IPR002557">
    <property type="entry name" value="Chitin-bd_dom"/>
</dbReference>
<dbReference type="PANTHER" id="PTHR22933:SF43">
    <property type="entry name" value="LP10131P"/>
    <property type="match status" value="1"/>
</dbReference>
<dbReference type="PANTHER" id="PTHR22933">
    <property type="entry name" value="FI18007P1-RELATED"/>
    <property type="match status" value="1"/>
</dbReference>
<keyword evidence="4" id="KW-1185">Reference proteome</keyword>
<evidence type="ECO:0000313" key="5">
    <source>
        <dbReference type="RefSeq" id="XP_015172664.1"/>
    </source>
</evidence>
<feature type="compositionally biased region" description="Polar residues" evidence="1">
    <location>
        <begin position="373"/>
        <end position="388"/>
    </location>
</feature>
<name>A0ABM1HXH7_POLDO</name>
<feature type="compositionally biased region" description="Basic and acidic residues" evidence="1">
    <location>
        <begin position="389"/>
        <end position="404"/>
    </location>
</feature>
<protein>
    <submittedName>
        <fullName evidence="5 6">Uncharacterized protein LOC107064481</fullName>
    </submittedName>
</protein>
<sequence length="1105" mass="126328">MPIIQLLLYLVTVVLCNVHGSLEHEVPRRSFLSRRAIDGTRGRKYFDPEEEGTFDSYGSAGGQYDRYKDKQDHSDIRMNIPGEPEIDYPAYTTLPQTGFSCEGRSRGYYADEVAGCQVFHVCHDILVSSFLCPIGSIFSQKLLTCDWWSKVDCSTTRKFIEINHDNHYQEDDDELIRKAYGMMGLQTGTDVASDELVDPDRGGKIIDYITIDSTRNDLPVYRNDLPREKTLPNQFFSTYEEHSERVNPIYPNSFYSKHYFNRPYQDSPIIRIEKIEEENYREKEPRKYDYQDIQDKLGKRINEFQPSYAPTVPTVTTTTRKLYSPTIPTTNRPSTLVYNRFDQDIESSDHLYTHSQESKSFFTLSTLSSFNQNSKGKYNDSNPQSYKNYNEDLDHDHLKDEPSDSYEVVKRIDSVDERLEDSFIGEEYIDDIELKESIGIGRAFNKSSKFRIHVQDSKDNAKDTNEDSSLSLDSNRNNLTESIRSNIKPIDQWPTDTTDTLNYASILDKSTTPIVEYLSRFKFEGINTEIEESSTTLSYKENLTSTETTISLDTKLYSTENPDLFNNDDFKSETIIDSTILQPDIILKPPVITEAKFRINVPDYPSTKTPIFHTSHHTNIYSEVQSTTQIPIDEHLINESTNLSVPWFQQTTDFPATDIEPPFIGFNLKDTVDEIVTQTSRFDTSIQSKKEDENARRNSRQQEEGKFVSELIGISNGDDRAKIATSFKSISNIEDAIELNKSPYEISVTLNQKNESVPTKDDLISSLIKVHERNNSRLDRLGQVEIVESIESVTESRNSDFPYNDNNKIPFFKDTINFSNNQKKVEGNIGSDRLDQIEIVKSIEGVTESRNGDFPYNDNNKIPFVKDTMNLSSNQKELEGNAGTSNVNALSLLQLMAELLKIDHIPRPFSLNHFQGLKSNVDSNQDQSVLPITTIKSIDDRLSRENIFESVNPNSDKKNVMPRLRDILEGIPQSISKDRVLDELTNNFDRPLNNVENRLTISQLPQIQRSLDFEESKEYDNSSTTSFRKTTTTTESVKTVVETEFLPSIGFSFDTSEGRNKYIDAILSGLLDESIHESNTNKSLNVETTIDKSSHNDSRSSSAQI</sequence>
<feature type="region of interest" description="Disordered" evidence="1">
    <location>
        <begin position="1086"/>
        <end position="1105"/>
    </location>
</feature>
<gene>
    <name evidence="5 6" type="primary">LOC107064481</name>
</gene>
<feature type="region of interest" description="Disordered" evidence="1">
    <location>
        <begin position="373"/>
        <end position="404"/>
    </location>
</feature>
<feature type="compositionally biased region" description="Basic and acidic residues" evidence="1">
    <location>
        <begin position="688"/>
        <end position="704"/>
    </location>
</feature>
<feature type="chain" id="PRO_5045022361" evidence="2">
    <location>
        <begin position="17"/>
        <end position="1105"/>
    </location>
</feature>
<dbReference type="RefSeq" id="XP_015172664.1">
    <property type="nucleotide sequence ID" value="XM_015317178.1"/>
</dbReference>
<feature type="region of interest" description="Disordered" evidence="1">
    <location>
        <begin position="455"/>
        <end position="475"/>
    </location>
</feature>
<dbReference type="SMART" id="SM00494">
    <property type="entry name" value="ChtBD2"/>
    <property type="match status" value="1"/>
</dbReference>
<dbReference type="GeneID" id="107064481"/>
<dbReference type="InterPro" id="IPR036508">
    <property type="entry name" value="Chitin-bd_dom_sf"/>
</dbReference>